<gene>
    <name evidence="1" type="ORF">LSTR_LSTR000080</name>
</gene>
<accession>A0A482X6V0</accession>
<name>A0A482X6V0_LAOST</name>
<protein>
    <submittedName>
        <fullName evidence="1">Uncharacterized protein</fullName>
    </submittedName>
</protein>
<dbReference type="InParanoid" id="A0A482X6V0"/>
<evidence type="ECO:0000313" key="1">
    <source>
        <dbReference type="EMBL" id="RZF41366.1"/>
    </source>
</evidence>
<dbReference type="OrthoDB" id="6600797at2759"/>
<dbReference type="EMBL" id="QKKF02016774">
    <property type="protein sequence ID" value="RZF41366.1"/>
    <property type="molecule type" value="Genomic_DNA"/>
</dbReference>
<proteinExistence type="predicted"/>
<comment type="caution">
    <text evidence="1">The sequence shown here is derived from an EMBL/GenBank/DDBJ whole genome shotgun (WGS) entry which is preliminary data.</text>
</comment>
<evidence type="ECO:0000313" key="2">
    <source>
        <dbReference type="Proteomes" id="UP000291343"/>
    </source>
</evidence>
<keyword evidence="2" id="KW-1185">Reference proteome</keyword>
<sequence length="106" mass="12189">MLSCKLRQKIGAGIQNKPPPKPALSVVERRQHKPFVAANIRLEENKHQPQRGTSRRCAKCSTMKRPMRTIWAKPSRFGITTEELIEEKLALLQQTLWKASLILFNN</sequence>
<dbReference type="Proteomes" id="UP000291343">
    <property type="component" value="Unassembled WGS sequence"/>
</dbReference>
<dbReference type="AlphaFoldDB" id="A0A482X6V0"/>
<reference evidence="1 2" key="1">
    <citation type="journal article" date="2017" name="Gigascience">
        <title>Genome sequence of the small brown planthopper, Laodelphax striatellus.</title>
        <authorList>
            <person name="Zhu J."/>
            <person name="Jiang F."/>
            <person name="Wang X."/>
            <person name="Yang P."/>
            <person name="Bao Y."/>
            <person name="Zhao W."/>
            <person name="Wang W."/>
            <person name="Lu H."/>
            <person name="Wang Q."/>
            <person name="Cui N."/>
            <person name="Li J."/>
            <person name="Chen X."/>
            <person name="Luo L."/>
            <person name="Yu J."/>
            <person name="Kang L."/>
            <person name="Cui F."/>
        </authorList>
    </citation>
    <scope>NUCLEOTIDE SEQUENCE [LARGE SCALE GENOMIC DNA]</scope>
    <source>
        <strain evidence="1">Lst14</strain>
    </source>
</reference>
<organism evidence="1 2">
    <name type="scientific">Laodelphax striatellus</name>
    <name type="common">Small brown planthopper</name>
    <name type="synonym">Delphax striatella</name>
    <dbReference type="NCBI Taxonomy" id="195883"/>
    <lineage>
        <taxon>Eukaryota</taxon>
        <taxon>Metazoa</taxon>
        <taxon>Ecdysozoa</taxon>
        <taxon>Arthropoda</taxon>
        <taxon>Hexapoda</taxon>
        <taxon>Insecta</taxon>
        <taxon>Pterygota</taxon>
        <taxon>Neoptera</taxon>
        <taxon>Paraneoptera</taxon>
        <taxon>Hemiptera</taxon>
        <taxon>Auchenorrhyncha</taxon>
        <taxon>Fulgoroidea</taxon>
        <taxon>Delphacidae</taxon>
        <taxon>Criomorphinae</taxon>
        <taxon>Laodelphax</taxon>
    </lineage>
</organism>